<name>A0ABP0X8G2_9BRYO</name>
<proteinExistence type="predicted"/>
<feature type="coiled-coil region" evidence="1">
    <location>
        <begin position="167"/>
        <end position="215"/>
    </location>
</feature>
<sequence length="274" mass="31759">MAHTQRLMGELKGSVEGFKIRIEVESEGWRGRMEVLKNELQTLRREQECGMAEAKCSIQKEVKAKLRELMAATAAAAQERMSGEKEQVQALVDERIEKRLNEKDLVMTEMKSNMRLLWAEVEALNKGRDHLQEHVNHLTKSFKSNAGCSSSQVNSETQRGNLLLQTVEKLKYEGADLKLEMKDLKKVEKAVKVELESVRKLATRMQEDSEELERERGSRRVEGVRERLLIMEKVESMSHLYLGGLEEVRADVFNVKLRCRDRVNKLEDQWKEFQ</sequence>
<protein>
    <submittedName>
        <fullName evidence="2">Uncharacterized protein</fullName>
    </submittedName>
</protein>
<keyword evidence="3" id="KW-1185">Reference proteome</keyword>
<keyword evidence="1" id="KW-0175">Coiled coil</keyword>
<evidence type="ECO:0000313" key="2">
    <source>
        <dbReference type="EMBL" id="CAK9274844.1"/>
    </source>
</evidence>
<dbReference type="EMBL" id="OZ020101">
    <property type="protein sequence ID" value="CAK9274844.1"/>
    <property type="molecule type" value="Genomic_DNA"/>
</dbReference>
<dbReference type="Proteomes" id="UP001497444">
    <property type="component" value="Chromosome 6"/>
</dbReference>
<gene>
    <name evidence="2" type="ORF">CSSPJE1EN1_LOCUS20322</name>
</gene>
<organism evidence="2 3">
    <name type="scientific">Sphagnum jensenii</name>
    <dbReference type="NCBI Taxonomy" id="128206"/>
    <lineage>
        <taxon>Eukaryota</taxon>
        <taxon>Viridiplantae</taxon>
        <taxon>Streptophyta</taxon>
        <taxon>Embryophyta</taxon>
        <taxon>Bryophyta</taxon>
        <taxon>Sphagnophytina</taxon>
        <taxon>Sphagnopsida</taxon>
        <taxon>Sphagnales</taxon>
        <taxon>Sphagnaceae</taxon>
        <taxon>Sphagnum</taxon>
    </lineage>
</organism>
<accession>A0ABP0X8G2</accession>
<evidence type="ECO:0000256" key="1">
    <source>
        <dbReference type="SAM" id="Coils"/>
    </source>
</evidence>
<reference evidence="2" key="1">
    <citation type="submission" date="2024-02" db="EMBL/GenBank/DDBJ databases">
        <authorList>
            <consortium name="ELIXIR-Norway"/>
            <consortium name="Elixir Norway"/>
        </authorList>
    </citation>
    <scope>NUCLEOTIDE SEQUENCE</scope>
</reference>
<feature type="coiled-coil region" evidence="1">
    <location>
        <begin position="26"/>
        <end position="94"/>
    </location>
</feature>
<evidence type="ECO:0000313" key="3">
    <source>
        <dbReference type="Proteomes" id="UP001497444"/>
    </source>
</evidence>